<organism evidence="3 4">
    <name type="scientific">Parasphingorhabdus halotolerans</name>
    <dbReference type="NCBI Taxonomy" id="2725558"/>
    <lineage>
        <taxon>Bacteria</taxon>
        <taxon>Pseudomonadati</taxon>
        <taxon>Pseudomonadota</taxon>
        <taxon>Alphaproteobacteria</taxon>
        <taxon>Sphingomonadales</taxon>
        <taxon>Sphingomonadaceae</taxon>
        <taxon>Parasphingorhabdus</taxon>
    </lineage>
</organism>
<evidence type="ECO:0000313" key="4">
    <source>
        <dbReference type="Proteomes" id="UP000501600"/>
    </source>
</evidence>
<keyword evidence="4" id="KW-1185">Reference proteome</keyword>
<evidence type="ECO:0000259" key="2">
    <source>
        <dbReference type="Pfam" id="PF02120"/>
    </source>
</evidence>
<evidence type="ECO:0000256" key="1">
    <source>
        <dbReference type="SAM" id="MobiDB-lite"/>
    </source>
</evidence>
<keyword evidence="3" id="KW-0969">Cilium</keyword>
<dbReference type="Proteomes" id="UP000501600">
    <property type="component" value="Chromosome"/>
</dbReference>
<dbReference type="EMBL" id="CP051217">
    <property type="protein sequence ID" value="QJB68022.1"/>
    <property type="molecule type" value="Genomic_DNA"/>
</dbReference>
<dbReference type="InterPro" id="IPR038610">
    <property type="entry name" value="FliK-like_C_sf"/>
</dbReference>
<name>A0A6H2DH74_9SPHN</name>
<reference evidence="3 4" key="1">
    <citation type="submission" date="2020-04" db="EMBL/GenBank/DDBJ databases">
        <title>Genome sequence for Sphingorhabdus sp. strain M1.</title>
        <authorList>
            <person name="Park S.-J."/>
        </authorList>
    </citation>
    <scope>NUCLEOTIDE SEQUENCE [LARGE SCALE GENOMIC DNA]</scope>
    <source>
        <strain evidence="3 4">JK6</strain>
    </source>
</reference>
<gene>
    <name evidence="3" type="ORF">HF685_00790</name>
</gene>
<dbReference type="Gene3D" id="3.30.750.140">
    <property type="match status" value="1"/>
</dbReference>
<accession>A0A6H2DH74</accession>
<feature type="compositionally biased region" description="Polar residues" evidence="1">
    <location>
        <begin position="583"/>
        <end position="611"/>
    </location>
</feature>
<dbReference type="KEGG" id="phao:HF685_00790"/>
<keyword evidence="3" id="KW-0966">Cell projection</keyword>
<feature type="domain" description="Flagellar hook-length control protein-like C-terminal" evidence="2">
    <location>
        <begin position="493"/>
        <end position="555"/>
    </location>
</feature>
<protein>
    <submittedName>
        <fullName evidence="3">Flagellar hook-length control protein FliK</fullName>
    </submittedName>
</protein>
<keyword evidence="3" id="KW-0282">Flagellum</keyword>
<dbReference type="RefSeq" id="WP_168817742.1">
    <property type="nucleotide sequence ID" value="NZ_CP051217.1"/>
</dbReference>
<proteinExistence type="predicted"/>
<evidence type="ECO:0000313" key="3">
    <source>
        <dbReference type="EMBL" id="QJB68022.1"/>
    </source>
</evidence>
<dbReference type="InterPro" id="IPR021136">
    <property type="entry name" value="Flagellar_hook_control-like_C"/>
</dbReference>
<sequence>MIGKIMSEAAHSIIGMFSAEPLVMDNKASISDFGSLLRSPKEQPHSDPVGTEINPADIDHVGVGEIVSVPVRHWETTNFLPFIKDSVGDRKFSQDRISGKVEQNQTTADLVDSAMIADPAAVVVPASPDSQTGLGVPAGSIDLEQPEARLSLAFHQDLMINPGIIENRKTTALSADDQAVRPNVKLASDILSPRENIGLGGGPKIDMAAAFVAPNIVDGGSANDKLSPVQTADVLDGKTFRSHQAPRTGEFQLRPLLRESVASSEILPGSDKGLLKLPEQMSEVIDGKSLRSRPAPRTEEFQFRPQIRENTPSIEIFPSSDKGLLKLQSLQPQLRGEMGEPVSPAAKASTSNATELPDVRFIHPAIKSEADTQAPTISPLVMKGGQQKDARSELGHFGFRSSGREPLPVAPTSLQKSIVNDGESIEPVKFDLPPVAKSLETSIEQQPIANSSAQLAVRATIQKPATFDMSSPQLAQRLATEISDVSVTGGTRTFEINPRNLGRMEITFTTRGSAEIIEIQTDHRAAKDIIVQHSQVLQDILKSQGRDDLTFRVDVKDNMFSSSKNDGAGLAQQENRDAREQQSRPSQRQKMASSFDSTSENDPASDNSRYA</sequence>
<feature type="region of interest" description="Disordered" evidence="1">
    <location>
        <begin position="560"/>
        <end position="611"/>
    </location>
</feature>
<dbReference type="AlphaFoldDB" id="A0A6H2DH74"/>
<dbReference type="Pfam" id="PF02120">
    <property type="entry name" value="Flg_hook"/>
    <property type="match status" value="1"/>
</dbReference>